<evidence type="ECO:0000313" key="3">
    <source>
        <dbReference type="Proteomes" id="UP000191094"/>
    </source>
</evidence>
<dbReference type="SUPFAM" id="SSF55811">
    <property type="entry name" value="Nudix"/>
    <property type="match status" value="1"/>
</dbReference>
<dbReference type="GO" id="GO:0016787">
    <property type="term" value="F:hydrolase activity"/>
    <property type="evidence" value="ECO:0007669"/>
    <property type="project" value="UniProtKB-KW"/>
</dbReference>
<dbReference type="PANTHER" id="PTHR43222:SF2">
    <property type="entry name" value="NUDIX HYDROLASE 23, CHLOROPLASTIC"/>
    <property type="match status" value="1"/>
</dbReference>
<keyword evidence="3" id="KW-1185">Reference proteome</keyword>
<dbReference type="Gene3D" id="2.20.70.10">
    <property type="match status" value="1"/>
</dbReference>
<dbReference type="AlphaFoldDB" id="A0A1T0CI19"/>
<accession>A0A1T0CI19</accession>
<dbReference type="STRING" id="90241.B0682_04840"/>
<dbReference type="EMBL" id="MUYT01000004">
    <property type="protein sequence ID" value="OOS21919.1"/>
    <property type="molecule type" value="Genomic_DNA"/>
</dbReference>
<dbReference type="Pfam" id="PF14803">
    <property type="entry name" value="Zn_ribbon_Nudix"/>
    <property type="match status" value="1"/>
</dbReference>
<dbReference type="RefSeq" id="WP_078306910.1">
    <property type="nucleotide sequence ID" value="NZ_CP147511.1"/>
</dbReference>
<dbReference type="PANTHER" id="PTHR43222">
    <property type="entry name" value="NUDIX HYDROLASE 23"/>
    <property type="match status" value="1"/>
</dbReference>
<dbReference type="CDD" id="cd04511">
    <property type="entry name" value="NUDIX_Hydrolase"/>
    <property type="match status" value="1"/>
</dbReference>
<dbReference type="InterPro" id="IPR000086">
    <property type="entry name" value="NUDIX_hydrolase_dom"/>
</dbReference>
<dbReference type="InterPro" id="IPR029401">
    <property type="entry name" value="Nudix_N"/>
</dbReference>
<gene>
    <name evidence="2" type="ORF">B0682_04840</name>
</gene>
<dbReference type="InterPro" id="IPR015797">
    <property type="entry name" value="NUDIX_hydrolase-like_dom_sf"/>
</dbReference>
<keyword evidence="2" id="KW-0378">Hydrolase</keyword>
<dbReference type="Gene3D" id="3.90.79.10">
    <property type="entry name" value="Nucleoside Triphosphate Pyrophosphohydrolase"/>
    <property type="match status" value="1"/>
</dbReference>
<proteinExistence type="predicted"/>
<feature type="domain" description="Nudix hydrolase" evidence="1">
    <location>
        <begin position="36"/>
        <end position="159"/>
    </location>
</feature>
<comment type="caution">
    <text evidence="2">The sequence shown here is derived from an EMBL/GenBank/DDBJ whole genome shotgun (WGS) entry which is preliminary data.</text>
</comment>
<organism evidence="2 3">
    <name type="scientific">Lwoffella lincolnii</name>
    <dbReference type="NCBI Taxonomy" id="90241"/>
    <lineage>
        <taxon>Bacteria</taxon>
        <taxon>Pseudomonadati</taxon>
        <taxon>Pseudomonadota</taxon>
        <taxon>Gammaproteobacteria</taxon>
        <taxon>Moraxellales</taxon>
        <taxon>Moraxellaceae</taxon>
        <taxon>Lwoffella</taxon>
    </lineage>
</organism>
<sequence>MSFCQNCGHHAKHQIPQGDNRPRLVCSYCGHIHYDNPKIICGALVVHDDKVLLCQRAIEPQYGLWTLPAGFMEIGETTAQGALRETLEEADAIAINPMLYCLYDIPKIGQVYVLYLAQLQHGQFGVGSESLQCGLFAETDIPWDKLAFEAVRRTLRHYFADRRAYSQQMSSAPPLHHERIDKEMMK</sequence>
<evidence type="ECO:0000259" key="1">
    <source>
        <dbReference type="PROSITE" id="PS51462"/>
    </source>
</evidence>
<name>A0A1T0CI19_9GAMM</name>
<reference evidence="2 3" key="1">
    <citation type="submission" date="2017-02" db="EMBL/GenBank/DDBJ databases">
        <title>Draft genome sequence of Moraxella lincolnii CCUG 9405T type strain.</title>
        <authorList>
            <person name="Salva-Serra F."/>
            <person name="Engstrom-Jakobsson H."/>
            <person name="Thorell K."/>
            <person name="Jaen-Luchoro D."/>
            <person name="Gonzales-Siles L."/>
            <person name="Karlsson R."/>
            <person name="Yazdan S."/>
            <person name="Boulund F."/>
            <person name="Johnning A."/>
            <person name="Engstrand L."/>
            <person name="Kristiansson E."/>
            <person name="Moore E."/>
        </authorList>
    </citation>
    <scope>NUCLEOTIDE SEQUENCE [LARGE SCALE GENOMIC DNA]</scope>
    <source>
        <strain evidence="2 3">CCUG 9405</strain>
    </source>
</reference>
<dbReference type="Pfam" id="PF00293">
    <property type="entry name" value="NUDIX"/>
    <property type="match status" value="1"/>
</dbReference>
<dbReference type="Proteomes" id="UP000191094">
    <property type="component" value="Unassembled WGS sequence"/>
</dbReference>
<dbReference type="PROSITE" id="PS51462">
    <property type="entry name" value="NUDIX"/>
    <property type="match status" value="1"/>
</dbReference>
<protein>
    <submittedName>
        <fullName evidence="2">NUDIX hydrolase</fullName>
    </submittedName>
</protein>
<dbReference type="OrthoDB" id="5417595at2"/>
<evidence type="ECO:0000313" key="2">
    <source>
        <dbReference type="EMBL" id="OOS21919.1"/>
    </source>
</evidence>